<dbReference type="Proteomes" id="UP000053477">
    <property type="component" value="Unassembled WGS sequence"/>
</dbReference>
<dbReference type="PANTHER" id="PTHR24305:SF166">
    <property type="entry name" value="CYTOCHROME P450 12A4, MITOCHONDRIAL-RELATED"/>
    <property type="match status" value="1"/>
</dbReference>
<dbReference type="InterPro" id="IPR036396">
    <property type="entry name" value="Cyt_P450_sf"/>
</dbReference>
<dbReference type="GO" id="GO:0004497">
    <property type="term" value="F:monooxygenase activity"/>
    <property type="evidence" value="ECO:0007669"/>
    <property type="project" value="UniProtKB-KW"/>
</dbReference>
<proteinExistence type="inferred from homology"/>
<sequence length="544" mass="61498">MAVTLVQGALIALVSLSLWHLVRPFFIKSPLANIPGPQRTSLWKGNFHQIFNRRGWNFHRELAKKYGNVVKVHGLFGREELFVMDPLALHHIVVKDQYVYEETDSFILGNGLIFGIGLLSTRGDHHKKQRKMLNPVFSLAHMRRLIPIFNPIVIQLQDVLSEQVRLAGGKDVDIMKWLSRAALELIGQAGLGYTFHALDDTKTDSYSETLKRYQPANHNVFLFRQFLTYLLKIGTPKFRRAVVEAIPWKPVQELIIVSDKLQSISKQIYDTKVAAMEKGDEEHQIGRGKDIMSVLLKANRDASEEDRLPEEEIFGQMNGFIQAAHETTTSSIARVLTLLSQHQDIQDKLREAVTSARKEAGGEFDYESLMTIPYLDAVCRETLRVYPPVTHLVRIARKDISLPLMWPITSADGKSAISEVPVKKNTNVIMSILGANLHKEIWGPDAEEWKPERWLEPLPESVGKAHMPGVYASMMTFLGGGRACIGFKFAEMELKLVLATLLHTFKFQPGSKEIYWNMGGVANPVVKDSPTNYPELPLKVTMLL</sequence>
<gene>
    <name evidence="10" type="ORF">SCHPADRAFT_970406</name>
</gene>
<keyword evidence="8" id="KW-0503">Monooxygenase</keyword>
<dbReference type="InParanoid" id="A0A0H2S829"/>
<dbReference type="GO" id="GO:0016705">
    <property type="term" value="F:oxidoreductase activity, acting on paired donors, with incorporation or reduction of molecular oxygen"/>
    <property type="evidence" value="ECO:0007669"/>
    <property type="project" value="InterPro"/>
</dbReference>
<dbReference type="Pfam" id="PF00067">
    <property type="entry name" value="p450"/>
    <property type="match status" value="1"/>
</dbReference>
<protein>
    <submittedName>
        <fullName evidence="10">Cytochrome P450</fullName>
    </submittedName>
</protein>
<keyword evidence="6" id="KW-0560">Oxidoreductase</keyword>
<comment type="cofactor">
    <cofactor evidence="1 9">
        <name>heme</name>
        <dbReference type="ChEBI" id="CHEBI:30413"/>
    </cofactor>
</comment>
<dbReference type="SUPFAM" id="SSF48264">
    <property type="entry name" value="Cytochrome P450"/>
    <property type="match status" value="1"/>
</dbReference>
<dbReference type="Gene3D" id="1.10.630.10">
    <property type="entry name" value="Cytochrome P450"/>
    <property type="match status" value="1"/>
</dbReference>
<evidence type="ECO:0000256" key="3">
    <source>
        <dbReference type="ARBA" id="ARBA00010617"/>
    </source>
</evidence>
<keyword evidence="11" id="KW-1185">Reference proteome</keyword>
<reference evidence="10 11" key="1">
    <citation type="submission" date="2015-04" db="EMBL/GenBank/DDBJ databases">
        <title>Complete genome sequence of Schizopora paradoxa KUC8140, a cosmopolitan wood degrader in East Asia.</title>
        <authorList>
            <consortium name="DOE Joint Genome Institute"/>
            <person name="Min B."/>
            <person name="Park H."/>
            <person name="Jang Y."/>
            <person name="Kim J.-J."/>
            <person name="Kim K.H."/>
            <person name="Pangilinan J."/>
            <person name="Lipzen A."/>
            <person name="Riley R."/>
            <person name="Grigoriev I.V."/>
            <person name="Spatafora J.W."/>
            <person name="Choi I.-G."/>
        </authorList>
    </citation>
    <scope>NUCLEOTIDE SEQUENCE [LARGE SCALE GENOMIC DNA]</scope>
    <source>
        <strain evidence="10 11">KUC8140</strain>
    </source>
</reference>
<keyword evidence="4 9" id="KW-0349">Heme</keyword>
<evidence type="ECO:0000256" key="9">
    <source>
        <dbReference type="PIRSR" id="PIRSR602401-1"/>
    </source>
</evidence>
<evidence type="ECO:0000256" key="8">
    <source>
        <dbReference type="ARBA" id="ARBA00023033"/>
    </source>
</evidence>
<accession>A0A0H2S829</accession>
<keyword evidence="7 9" id="KW-0408">Iron</keyword>
<name>A0A0H2S829_9AGAM</name>
<dbReference type="GO" id="GO:0020037">
    <property type="term" value="F:heme binding"/>
    <property type="evidence" value="ECO:0007669"/>
    <property type="project" value="InterPro"/>
</dbReference>
<organism evidence="10 11">
    <name type="scientific">Schizopora paradoxa</name>
    <dbReference type="NCBI Taxonomy" id="27342"/>
    <lineage>
        <taxon>Eukaryota</taxon>
        <taxon>Fungi</taxon>
        <taxon>Dikarya</taxon>
        <taxon>Basidiomycota</taxon>
        <taxon>Agaricomycotina</taxon>
        <taxon>Agaricomycetes</taxon>
        <taxon>Hymenochaetales</taxon>
        <taxon>Schizoporaceae</taxon>
        <taxon>Schizopora</taxon>
    </lineage>
</organism>
<dbReference type="PRINTS" id="PR00385">
    <property type="entry name" value="P450"/>
</dbReference>
<evidence type="ECO:0000256" key="4">
    <source>
        <dbReference type="ARBA" id="ARBA00022617"/>
    </source>
</evidence>
<comment type="similarity">
    <text evidence="3">Belongs to the cytochrome P450 family.</text>
</comment>
<dbReference type="EMBL" id="KQ085966">
    <property type="protein sequence ID" value="KLO13021.1"/>
    <property type="molecule type" value="Genomic_DNA"/>
</dbReference>
<evidence type="ECO:0000313" key="11">
    <source>
        <dbReference type="Proteomes" id="UP000053477"/>
    </source>
</evidence>
<dbReference type="CDD" id="cd11069">
    <property type="entry name" value="CYP_FUM15-like"/>
    <property type="match status" value="1"/>
</dbReference>
<keyword evidence="5 9" id="KW-0479">Metal-binding</keyword>
<evidence type="ECO:0000313" key="10">
    <source>
        <dbReference type="EMBL" id="KLO13021.1"/>
    </source>
</evidence>
<dbReference type="OrthoDB" id="1470350at2759"/>
<dbReference type="GO" id="GO:0005506">
    <property type="term" value="F:iron ion binding"/>
    <property type="evidence" value="ECO:0007669"/>
    <property type="project" value="InterPro"/>
</dbReference>
<evidence type="ECO:0000256" key="1">
    <source>
        <dbReference type="ARBA" id="ARBA00001971"/>
    </source>
</evidence>
<evidence type="ECO:0000256" key="5">
    <source>
        <dbReference type="ARBA" id="ARBA00022723"/>
    </source>
</evidence>
<dbReference type="PANTHER" id="PTHR24305">
    <property type="entry name" value="CYTOCHROME P450"/>
    <property type="match status" value="1"/>
</dbReference>
<dbReference type="InterPro" id="IPR050121">
    <property type="entry name" value="Cytochrome_P450_monoxygenase"/>
</dbReference>
<evidence type="ECO:0000256" key="2">
    <source>
        <dbReference type="ARBA" id="ARBA00005179"/>
    </source>
</evidence>
<dbReference type="AlphaFoldDB" id="A0A0H2S829"/>
<dbReference type="PRINTS" id="PR00463">
    <property type="entry name" value="EP450I"/>
</dbReference>
<dbReference type="InterPro" id="IPR001128">
    <property type="entry name" value="Cyt_P450"/>
</dbReference>
<evidence type="ECO:0000256" key="6">
    <source>
        <dbReference type="ARBA" id="ARBA00023002"/>
    </source>
</evidence>
<dbReference type="InterPro" id="IPR002401">
    <property type="entry name" value="Cyt_P450_E_grp-I"/>
</dbReference>
<dbReference type="STRING" id="27342.A0A0H2S829"/>
<comment type="pathway">
    <text evidence="2">Secondary metabolite biosynthesis.</text>
</comment>
<feature type="binding site" description="axial binding residue" evidence="9">
    <location>
        <position position="484"/>
    </location>
    <ligand>
        <name>heme</name>
        <dbReference type="ChEBI" id="CHEBI:30413"/>
    </ligand>
    <ligandPart>
        <name>Fe</name>
        <dbReference type="ChEBI" id="CHEBI:18248"/>
    </ligandPart>
</feature>
<evidence type="ECO:0000256" key="7">
    <source>
        <dbReference type="ARBA" id="ARBA00023004"/>
    </source>
</evidence>